<protein>
    <recommendedName>
        <fullName evidence="2">Glutamate--cysteine ligase</fullName>
        <ecNumber evidence="2">6.3.2.2</ecNumber>
    </recommendedName>
</protein>
<feature type="domain" description="Glutamate--cysteine ligase" evidence="3">
    <location>
        <begin position="2"/>
        <end position="60"/>
    </location>
</feature>
<reference evidence="4 5" key="1">
    <citation type="submission" date="2014-04" db="EMBL/GenBank/DDBJ databases">
        <title>Draft Genome Sequence of Lactobacillus animalis 381-IL-28.</title>
        <authorList>
            <person name="Sturino J.M."/>
            <person name="Rajendran M."/>
            <person name="Altermann E."/>
        </authorList>
    </citation>
    <scope>NUCLEOTIDE SEQUENCE [LARGE SCALE GENOMIC DNA]</scope>
    <source>
        <strain evidence="4 5">381-IL-28</strain>
    </source>
</reference>
<dbReference type="SUPFAM" id="SSF55931">
    <property type="entry name" value="Glutamine synthetase/guanido kinase"/>
    <property type="match status" value="1"/>
</dbReference>
<keyword evidence="1 4" id="KW-0436">Ligase</keyword>
<keyword evidence="1" id="KW-0317">Glutathione biosynthesis</keyword>
<organism evidence="4 5">
    <name type="scientific">Ligilactobacillus animalis</name>
    <dbReference type="NCBI Taxonomy" id="1605"/>
    <lineage>
        <taxon>Bacteria</taxon>
        <taxon>Bacillati</taxon>
        <taxon>Bacillota</taxon>
        <taxon>Bacilli</taxon>
        <taxon>Lactobacillales</taxon>
        <taxon>Lactobacillaceae</taxon>
        <taxon>Ligilactobacillus</taxon>
    </lineage>
</organism>
<dbReference type="GO" id="GO:0016874">
    <property type="term" value="F:ligase activity"/>
    <property type="evidence" value="ECO:0007669"/>
    <property type="project" value="UniProtKB-KW"/>
</dbReference>
<gene>
    <name evidence="4" type="ORF">Lani381_1365</name>
</gene>
<comment type="catalytic activity">
    <reaction evidence="2">
        <text>L-cysteine + L-glutamate + ATP = gamma-L-glutamyl-L-cysteine + ADP + phosphate + H(+)</text>
        <dbReference type="Rhea" id="RHEA:13285"/>
        <dbReference type="ChEBI" id="CHEBI:15378"/>
        <dbReference type="ChEBI" id="CHEBI:29985"/>
        <dbReference type="ChEBI" id="CHEBI:30616"/>
        <dbReference type="ChEBI" id="CHEBI:35235"/>
        <dbReference type="ChEBI" id="CHEBI:43474"/>
        <dbReference type="ChEBI" id="CHEBI:58173"/>
        <dbReference type="ChEBI" id="CHEBI:456216"/>
        <dbReference type="EC" id="6.3.2.2"/>
    </reaction>
</comment>
<dbReference type="Proteomes" id="UP000027129">
    <property type="component" value="Unassembled WGS sequence"/>
</dbReference>
<dbReference type="Pfam" id="PF04262">
    <property type="entry name" value="Glu_cys_ligase"/>
    <property type="match status" value="1"/>
</dbReference>
<accession>A0ABR4RN90</accession>
<evidence type="ECO:0000256" key="2">
    <source>
        <dbReference type="RuleBase" id="RU004391"/>
    </source>
</evidence>
<proteinExistence type="inferred from homology"/>
<keyword evidence="5" id="KW-1185">Reference proteome</keyword>
<dbReference type="InterPro" id="IPR014746">
    <property type="entry name" value="Gln_synth/guanido_kin_cat_dom"/>
</dbReference>
<dbReference type="InterPro" id="IPR007370">
    <property type="entry name" value="Glu_cys_ligase"/>
</dbReference>
<evidence type="ECO:0000259" key="3">
    <source>
        <dbReference type="Pfam" id="PF04262"/>
    </source>
</evidence>
<evidence type="ECO:0000313" key="5">
    <source>
        <dbReference type="Proteomes" id="UP000027129"/>
    </source>
</evidence>
<dbReference type="EMBL" id="JMHU01000019">
    <property type="protein sequence ID" value="KDA45517.1"/>
    <property type="molecule type" value="Genomic_DNA"/>
</dbReference>
<evidence type="ECO:0000313" key="4">
    <source>
        <dbReference type="EMBL" id="KDA45517.1"/>
    </source>
</evidence>
<dbReference type="Gene3D" id="3.30.590.20">
    <property type="match status" value="1"/>
</dbReference>
<comment type="caution">
    <text evidence="4">The sequence shown here is derived from an EMBL/GenBank/DDBJ whole genome shotgun (WGS) entry which is preliminary data.</text>
</comment>
<dbReference type="EC" id="6.3.2.2" evidence="2"/>
<evidence type="ECO:0000256" key="1">
    <source>
        <dbReference type="RuleBase" id="RU003544"/>
    </source>
</evidence>
<comment type="pathway">
    <text evidence="2">Sulfur metabolism; glutathione biosynthesis; glutathione from L-cysteine and L-glutamate: step 1/2.</text>
</comment>
<name>A0ABR4RN90_9LACO</name>
<sequence>MRYRWLITYLFGASPIAEKNYFENDFKLEHPVRSIRQSSLGFGTKFAGDYTSVQAYVDRIQ</sequence>
<comment type="similarity">
    <text evidence="1">Belongs to the glutamate--cysteine ligase type 1 family.</text>
</comment>